<dbReference type="EMBL" id="JABAIL010000001">
    <property type="protein sequence ID" value="NLR90279.1"/>
    <property type="molecule type" value="Genomic_DNA"/>
</dbReference>
<dbReference type="InterPro" id="IPR036869">
    <property type="entry name" value="J_dom_sf"/>
</dbReference>
<feature type="domain" description="J" evidence="1">
    <location>
        <begin position="81"/>
        <end position="143"/>
    </location>
</feature>
<dbReference type="PRINTS" id="PR00625">
    <property type="entry name" value="JDOMAIN"/>
</dbReference>
<organism evidence="2 3">
    <name type="scientific">Flammeovirga agarivorans</name>
    <dbReference type="NCBI Taxonomy" id="2726742"/>
    <lineage>
        <taxon>Bacteria</taxon>
        <taxon>Pseudomonadati</taxon>
        <taxon>Bacteroidota</taxon>
        <taxon>Cytophagia</taxon>
        <taxon>Cytophagales</taxon>
        <taxon>Flammeovirgaceae</taxon>
        <taxon>Flammeovirga</taxon>
    </lineage>
</organism>
<proteinExistence type="predicted"/>
<protein>
    <submittedName>
        <fullName evidence="2">J domain-containing protein</fullName>
    </submittedName>
</protein>
<dbReference type="SMART" id="SM00271">
    <property type="entry name" value="DnaJ"/>
    <property type="match status" value="1"/>
</dbReference>
<sequence length="143" mass="17283">MLVDRFKNILKATINDQIESNPVFQNLFQDDDGFKKEWQKYYDEIIKENKSTNTDYQDYSYQDTYQQQYQAPKSEPTVEEKHYNALEVKPGDDFATIKKSYRRLVKVYHPDLYTSDPKKQEMAQKVTLEINEAYNYFEKKYKK</sequence>
<dbReference type="SUPFAM" id="SSF46565">
    <property type="entry name" value="Chaperone J-domain"/>
    <property type="match status" value="1"/>
</dbReference>
<evidence type="ECO:0000313" key="3">
    <source>
        <dbReference type="Proteomes" id="UP000585050"/>
    </source>
</evidence>
<dbReference type="Proteomes" id="UP000585050">
    <property type="component" value="Unassembled WGS sequence"/>
</dbReference>
<dbReference type="InterPro" id="IPR001623">
    <property type="entry name" value="DnaJ_domain"/>
</dbReference>
<evidence type="ECO:0000313" key="2">
    <source>
        <dbReference type="EMBL" id="NLR90279.1"/>
    </source>
</evidence>
<dbReference type="Gene3D" id="1.10.287.110">
    <property type="entry name" value="DnaJ domain"/>
    <property type="match status" value="1"/>
</dbReference>
<accession>A0A7X8SHF1</accession>
<reference evidence="2 3" key="1">
    <citation type="submission" date="2020-04" db="EMBL/GenBank/DDBJ databases">
        <title>Flammeovirga sp. SR4, a novel species isolated from seawater.</title>
        <authorList>
            <person name="Wang X."/>
        </authorList>
    </citation>
    <scope>NUCLEOTIDE SEQUENCE [LARGE SCALE GENOMIC DNA]</scope>
    <source>
        <strain evidence="2 3">SR4</strain>
    </source>
</reference>
<dbReference type="AlphaFoldDB" id="A0A7X8SHF1"/>
<evidence type="ECO:0000259" key="1">
    <source>
        <dbReference type="PROSITE" id="PS50076"/>
    </source>
</evidence>
<dbReference type="PROSITE" id="PS50076">
    <property type="entry name" value="DNAJ_2"/>
    <property type="match status" value="1"/>
</dbReference>
<comment type="caution">
    <text evidence="2">The sequence shown here is derived from an EMBL/GenBank/DDBJ whole genome shotgun (WGS) entry which is preliminary data.</text>
</comment>
<dbReference type="Pfam" id="PF00226">
    <property type="entry name" value="DnaJ"/>
    <property type="match status" value="1"/>
</dbReference>
<name>A0A7X8SHF1_9BACT</name>
<keyword evidence="3" id="KW-1185">Reference proteome</keyword>
<dbReference type="CDD" id="cd06257">
    <property type="entry name" value="DnaJ"/>
    <property type="match status" value="1"/>
</dbReference>
<gene>
    <name evidence="2" type="ORF">HGP29_03635</name>
</gene>
<dbReference type="RefSeq" id="WP_168880986.1">
    <property type="nucleotide sequence ID" value="NZ_JABAIL010000001.1"/>
</dbReference>